<dbReference type="AlphaFoldDB" id="A0A916T9A6"/>
<evidence type="ECO:0000256" key="1">
    <source>
        <dbReference type="SAM" id="SignalP"/>
    </source>
</evidence>
<keyword evidence="3" id="KW-1185">Reference proteome</keyword>
<keyword evidence="1" id="KW-0732">Signal</keyword>
<feature type="chain" id="PRO_5038124743" description="Protein kinase" evidence="1">
    <location>
        <begin position="36"/>
        <end position="155"/>
    </location>
</feature>
<sequence>MARFSKTNTRRIGAGMLVAAGAAAVAIGAAPTASAAPSEGLQLCPALPGQMVTKATCEAKSGPTGLALAVTSGGGKATSMADNYSGPAAIALGNGAVVTMNGVKPGLAIGIAGADSTVTVDGKKGPVCTGKFAFSGDFQTLKGCYASNGQVIPLG</sequence>
<comment type="caution">
    <text evidence="2">The sequence shown here is derived from an EMBL/GenBank/DDBJ whole genome shotgun (WGS) entry which is preliminary data.</text>
</comment>
<proteinExistence type="predicted"/>
<reference evidence="2" key="2">
    <citation type="submission" date="2020-09" db="EMBL/GenBank/DDBJ databases">
        <authorList>
            <person name="Sun Q."/>
            <person name="Zhou Y."/>
        </authorList>
    </citation>
    <scope>NUCLEOTIDE SEQUENCE</scope>
    <source>
        <strain evidence="2">CGMCC 1.12827</strain>
    </source>
</reference>
<reference evidence="2" key="1">
    <citation type="journal article" date="2014" name="Int. J. Syst. Evol. Microbiol.">
        <title>Complete genome sequence of Corynebacterium casei LMG S-19264T (=DSM 44701T), isolated from a smear-ripened cheese.</title>
        <authorList>
            <consortium name="US DOE Joint Genome Institute (JGI-PGF)"/>
            <person name="Walter F."/>
            <person name="Albersmeier A."/>
            <person name="Kalinowski J."/>
            <person name="Ruckert C."/>
        </authorList>
    </citation>
    <scope>NUCLEOTIDE SEQUENCE</scope>
    <source>
        <strain evidence="2">CGMCC 1.12827</strain>
    </source>
</reference>
<accession>A0A916T9A6</accession>
<evidence type="ECO:0008006" key="4">
    <source>
        <dbReference type="Google" id="ProtNLM"/>
    </source>
</evidence>
<dbReference type="Proteomes" id="UP000621454">
    <property type="component" value="Unassembled WGS sequence"/>
</dbReference>
<evidence type="ECO:0000313" key="2">
    <source>
        <dbReference type="EMBL" id="GGB36655.1"/>
    </source>
</evidence>
<dbReference type="EMBL" id="BMGC01000018">
    <property type="protein sequence ID" value="GGB36655.1"/>
    <property type="molecule type" value="Genomic_DNA"/>
</dbReference>
<name>A0A916T9A6_9ACTN</name>
<organism evidence="2 3">
    <name type="scientific">Gordonia jinhuaensis</name>
    <dbReference type="NCBI Taxonomy" id="1517702"/>
    <lineage>
        <taxon>Bacteria</taxon>
        <taxon>Bacillati</taxon>
        <taxon>Actinomycetota</taxon>
        <taxon>Actinomycetes</taxon>
        <taxon>Mycobacteriales</taxon>
        <taxon>Gordoniaceae</taxon>
        <taxon>Gordonia</taxon>
    </lineage>
</organism>
<protein>
    <recommendedName>
        <fullName evidence="4">Protein kinase</fullName>
    </recommendedName>
</protein>
<feature type="signal peptide" evidence="1">
    <location>
        <begin position="1"/>
        <end position="35"/>
    </location>
</feature>
<dbReference type="RefSeq" id="WP_188586989.1">
    <property type="nucleotide sequence ID" value="NZ_BMGC01000018.1"/>
</dbReference>
<gene>
    <name evidence="2" type="ORF">GCM10011489_25720</name>
</gene>
<evidence type="ECO:0000313" key="3">
    <source>
        <dbReference type="Proteomes" id="UP000621454"/>
    </source>
</evidence>